<dbReference type="InterPro" id="IPR029070">
    <property type="entry name" value="Chitinase_insertion_sf"/>
</dbReference>
<dbReference type="PROSITE" id="PS51910">
    <property type="entry name" value="GH18_2"/>
    <property type="match status" value="1"/>
</dbReference>
<dbReference type="PANTHER" id="PTHR46066">
    <property type="entry name" value="CHITINASE DOMAIN-CONTAINING PROTEIN 1 FAMILY MEMBER"/>
    <property type="match status" value="1"/>
</dbReference>
<proteinExistence type="inferred from homology"/>
<dbReference type="Pfam" id="PF08239">
    <property type="entry name" value="SH3_3"/>
    <property type="match status" value="1"/>
</dbReference>
<organism evidence="8 9">
    <name type="scientific">Eubacterium segne</name>
    <dbReference type="NCBI Taxonomy" id="2763045"/>
    <lineage>
        <taxon>Bacteria</taxon>
        <taxon>Bacillati</taxon>
        <taxon>Bacillota</taxon>
        <taxon>Clostridia</taxon>
        <taxon>Eubacteriales</taxon>
        <taxon>Eubacteriaceae</taxon>
        <taxon>Eubacterium</taxon>
    </lineage>
</organism>
<dbReference type="PANTHER" id="PTHR46066:SF2">
    <property type="entry name" value="CHITINASE DOMAIN-CONTAINING PROTEIN 1"/>
    <property type="match status" value="1"/>
</dbReference>
<evidence type="ECO:0000256" key="4">
    <source>
        <dbReference type="RuleBase" id="RU004453"/>
    </source>
</evidence>
<evidence type="ECO:0000256" key="3">
    <source>
        <dbReference type="RuleBase" id="RU000489"/>
    </source>
</evidence>
<dbReference type="InterPro" id="IPR011583">
    <property type="entry name" value="Chitinase_II/V-like_cat"/>
</dbReference>
<evidence type="ECO:0000256" key="2">
    <source>
        <dbReference type="ARBA" id="ARBA00023295"/>
    </source>
</evidence>
<dbReference type="EMBL" id="JACOOZ010000007">
    <property type="protein sequence ID" value="MBC5668438.1"/>
    <property type="molecule type" value="Genomic_DNA"/>
</dbReference>
<dbReference type="InterPro" id="IPR017853">
    <property type="entry name" value="GH"/>
</dbReference>
<dbReference type="SMART" id="SM00287">
    <property type="entry name" value="SH3b"/>
    <property type="match status" value="1"/>
</dbReference>
<evidence type="ECO:0000256" key="1">
    <source>
        <dbReference type="ARBA" id="ARBA00022801"/>
    </source>
</evidence>
<dbReference type="Gene3D" id="2.30.30.40">
    <property type="entry name" value="SH3 Domains"/>
    <property type="match status" value="1"/>
</dbReference>
<dbReference type="Proteomes" id="UP000597877">
    <property type="component" value="Unassembled WGS sequence"/>
</dbReference>
<feature type="chain" id="PRO_5046618836" description="Spore germination protein YaaH" evidence="5">
    <location>
        <begin position="22"/>
        <end position="592"/>
    </location>
</feature>
<protein>
    <recommendedName>
        <fullName evidence="10">Spore germination protein YaaH</fullName>
    </recommendedName>
</protein>
<dbReference type="PROSITE" id="PS51257">
    <property type="entry name" value="PROKAR_LIPOPROTEIN"/>
    <property type="match status" value="1"/>
</dbReference>
<dbReference type="InterPro" id="IPR003646">
    <property type="entry name" value="SH3-like_bac-type"/>
</dbReference>
<evidence type="ECO:0000259" key="6">
    <source>
        <dbReference type="PROSITE" id="PS51781"/>
    </source>
</evidence>
<gene>
    <name evidence="8" type="ORF">H8S00_10620</name>
</gene>
<evidence type="ECO:0000313" key="8">
    <source>
        <dbReference type="EMBL" id="MBC5668438.1"/>
    </source>
</evidence>
<dbReference type="PROSITE" id="PS01095">
    <property type="entry name" value="GH18_1"/>
    <property type="match status" value="1"/>
</dbReference>
<evidence type="ECO:0000259" key="7">
    <source>
        <dbReference type="PROSITE" id="PS51910"/>
    </source>
</evidence>
<evidence type="ECO:0000313" key="9">
    <source>
        <dbReference type="Proteomes" id="UP000597877"/>
    </source>
</evidence>
<dbReference type="InterPro" id="IPR001223">
    <property type="entry name" value="Glyco_hydro18_cat"/>
</dbReference>
<sequence length="592" mass="67156">MRKNVRYIALTALVISAFVLSGCDMFRKTNDGKVDLKWYMGLTYEDDNGKDVNYTTKSGDSVVAVALEDKYSEQYGIMKDADVFVSIDMVKDNIDPRFYYDKSNGSLMFTNATTSYEMPLNENVIDKEKVNYTTCIKENKKCYINIETVKKFVDINYKLTKAEGDAPAILSITYKSGKKNIMTTDSNIEMRTKGDYQNLIVKEISKGTKVTVIESGKNWDKVRTENGYIGYIPVSELNDSGTQEVSFKNDDDTYTHVTLDTKVSLAWNQIYNQNANNNFDELTANVKGVNVISPTWFSLVDKNGNLSSLADLNYVEKAHKKGMQVWALVNDFTDRKLTKKVLTSTALRKKFINNIMYFADSYELDGVNIDFEYITEEIIDDYLQFLRELSIECRAAKKVLSVDNYAPSKWSAYYDRKQQIKLVDYLIIMNYDEHTSASDEAGSVSSMSYAQNSIKDTLEETGNSDRVINGMPFYTRIWETKSEEDGNADGSGKLIEDAANGNYYLSSKAVGMNAAKKEYKAAGVKPAFDETTGQNFVTYTKGSSTFMIWLEDETSVKSRLELMNKYKLGGAAYWSLGQEEDGIWKTISEYFK</sequence>
<dbReference type="Gene3D" id="3.10.50.10">
    <property type="match status" value="1"/>
</dbReference>
<feature type="domain" description="SH3b" evidence="6">
    <location>
        <begin position="176"/>
        <end position="241"/>
    </location>
</feature>
<dbReference type="PROSITE" id="PS51781">
    <property type="entry name" value="SH3B"/>
    <property type="match status" value="1"/>
</dbReference>
<comment type="similarity">
    <text evidence="4">Belongs to the glycosyl hydrolase 18 family.</text>
</comment>
<keyword evidence="2 3" id="KW-0326">Glycosidase</keyword>
<dbReference type="Gene3D" id="3.20.20.80">
    <property type="entry name" value="Glycosidases"/>
    <property type="match status" value="1"/>
</dbReference>
<name>A0ABR7F487_9FIRM</name>
<dbReference type="Pfam" id="PF00704">
    <property type="entry name" value="Glyco_hydro_18"/>
    <property type="match status" value="1"/>
</dbReference>
<dbReference type="SUPFAM" id="SSF51445">
    <property type="entry name" value="(Trans)glycosidases"/>
    <property type="match status" value="1"/>
</dbReference>
<accession>A0ABR7F487</accession>
<comment type="caution">
    <text evidence="8">The sequence shown here is derived from an EMBL/GenBank/DDBJ whole genome shotgun (WGS) entry which is preliminary data.</text>
</comment>
<evidence type="ECO:0008006" key="10">
    <source>
        <dbReference type="Google" id="ProtNLM"/>
    </source>
</evidence>
<keyword evidence="9" id="KW-1185">Reference proteome</keyword>
<feature type="signal peptide" evidence="5">
    <location>
        <begin position="1"/>
        <end position="21"/>
    </location>
</feature>
<keyword evidence="5" id="KW-0732">Signal</keyword>
<dbReference type="SMART" id="SM00636">
    <property type="entry name" value="Glyco_18"/>
    <property type="match status" value="1"/>
</dbReference>
<keyword evidence="1 3" id="KW-0378">Hydrolase</keyword>
<dbReference type="InterPro" id="IPR001579">
    <property type="entry name" value="Glyco_hydro_18_chit_AS"/>
</dbReference>
<dbReference type="RefSeq" id="WP_021951790.1">
    <property type="nucleotide sequence ID" value="NZ_JACOOZ010000007.1"/>
</dbReference>
<evidence type="ECO:0000256" key="5">
    <source>
        <dbReference type="SAM" id="SignalP"/>
    </source>
</evidence>
<reference evidence="8 9" key="1">
    <citation type="submission" date="2020-08" db="EMBL/GenBank/DDBJ databases">
        <title>Genome public.</title>
        <authorList>
            <person name="Liu C."/>
            <person name="Sun Q."/>
        </authorList>
    </citation>
    <scope>NUCLEOTIDE SEQUENCE [LARGE SCALE GENOMIC DNA]</scope>
    <source>
        <strain evidence="8 9">BX4</strain>
    </source>
</reference>
<feature type="domain" description="GH18" evidence="7">
    <location>
        <begin position="261"/>
        <end position="592"/>
    </location>
</feature>